<evidence type="ECO:0000313" key="2">
    <source>
        <dbReference type="EMBL" id="GAA0861423.1"/>
    </source>
</evidence>
<dbReference type="InterPro" id="IPR036265">
    <property type="entry name" value="HIT-like_sf"/>
</dbReference>
<dbReference type="PANTHER" id="PTHR42763">
    <property type="entry name" value="ADP-GLUCOSE PHOSPHORYLASE"/>
    <property type="match status" value="1"/>
</dbReference>
<sequence>MKDVRIDLFSGDMVISAPNRSSRPTDIKPIMDEEEVYDVYDLNCPFCRGNEEYAAEKTFEISNGSEWVCRSIYNKYPIIDESCEGIKGNHEVMIDTYRHNGSFYNMSEKEFNNMFLMYKNRYKKYIDDEDILYVSIFKNFLKKAGASLIHPHSQIISMSMVPKDVRNEVNILKEYYKNENESLYKSTIEKELSLNERVVYNGNKFIVLVPYASMYSNEVRVVCKDSTKFENLENDNLNELAYIFKNLFEKIYKICGYMPFNLCMHSHPKNIDCSDLFNLHFHVIPRKYSFGGFEISNGIYVSSTLPEDFAKKIIFK</sequence>
<evidence type="ECO:0000313" key="3">
    <source>
        <dbReference type="Proteomes" id="UP001400965"/>
    </source>
</evidence>
<reference evidence="2 3" key="1">
    <citation type="journal article" date="2019" name="Int. J. Syst. Evol. Microbiol.">
        <title>The Global Catalogue of Microorganisms (GCM) 10K type strain sequencing project: providing services to taxonomists for standard genome sequencing and annotation.</title>
        <authorList>
            <consortium name="The Broad Institute Genomics Platform"/>
            <consortium name="The Broad Institute Genome Sequencing Center for Infectious Disease"/>
            <person name="Wu L."/>
            <person name="Ma J."/>
        </authorList>
    </citation>
    <scope>NUCLEOTIDE SEQUENCE [LARGE SCALE GENOMIC DNA]</scope>
    <source>
        <strain evidence="2 3">JCM 6486</strain>
    </source>
</reference>
<organism evidence="2 3">
    <name type="scientific">Paraclostridium tenue</name>
    <dbReference type="NCBI Taxonomy" id="1737"/>
    <lineage>
        <taxon>Bacteria</taxon>
        <taxon>Bacillati</taxon>
        <taxon>Bacillota</taxon>
        <taxon>Clostridia</taxon>
        <taxon>Peptostreptococcales</taxon>
        <taxon>Peptostreptococcaceae</taxon>
        <taxon>Paraclostridium</taxon>
    </lineage>
</organism>
<accession>A0ABN1LX93</accession>
<dbReference type="PIRSF" id="PIRSF000808">
    <property type="entry name" value="GalT"/>
    <property type="match status" value="1"/>
</dbReference>
<dbReference type="SUPFAM" id="SSF54197">
    <property type="entry name" value="HIT-like"/>
    <property type="match status" value="2"/>
</dbReference>
<dbReference type="Proteomes" id="UP001400965">
    <property type="component" value="Unassembled WGS sequence"/>
</dbReference>
<proteinExistence type="predicted"/>
<dbReference type="Pfam" id="PF16268">
    <property type="entry name" value="DUF4921"/>
    <property type="match status" value="1"/>
</dbReference>
<keyword evidence="2" id="KW-0548">Nucleotidyltransferase</keyword>
<comment type="caution">
    <text evidence="2">The sequence shown here is derived from an EMBL/GenBank/DDBJ whole genome shotgun (WGS) entry which is preliminary data.</text>
</comment>
<dbReference type="GO" id="GO:0016779">
    <property type="term" value="F:nucleotidyltransferase activity"/>
    <property type="evidence" value="ECO:0007669"/>
    <property type="project" value="UniProtKB-KW"/>
</dbReference>
<dbReference type="Gene3D" id="3.30.428.10">
    <property type="entry name" value="HIT-like"/>
    <property type="match status" value="2"/>
</dbReference>
<keyword evidence="3" id="KW-1185">Reference proteome</keyword>
<protein>
    <submittedName>
        <fullName evidence="2">Galactose-1-phosphate uridylyltransferase</fullName>
    </submittedName>
</protein>
<evidence type="ECO:0000259" key="1">
    <source>
        <dbReference type="Pfam" id="PF16268"/>
    </source>
</evidence>
<dbReference type="InterPro" id="IPR053177">
    <property type="entry name" value="ADP-glucose_phosphorylase"/>
</dbReference>
<name>A0ABN1LX93_9FIRM</name>
<dbReference type="PANTHER" id="PTHR42763:SF2">
    <property type="entry name" value="ADP-GLUCOSE PHOSPHORYLASE"/>
    <property type="match status" value="1"/>
</dbReference>
<dbReference type="InterPro" id="IPR001937">
    <property type="entry name" value="GalP_UDPtransf1"/>
</dbReference>
<dbReference type="RefSeq" id="WP_346041342.1">
    <property type="nucleotide sequence ID" value="NZ_BAAACP010000001.1"/>
</dbReference>
<dbReference type="EMBL" id="BAAACP010000001">
    <property type="protein sequence ID" value="GAA0861423.1"/>
    <property type="molecule type" value="Genomic_DNA"/>
</dbReference>
<keyword evidence="2" id="KW-0808">Transferase</keyword>
<gene>
    <name evidence="2" type="primary">galT_1</name>
    <name evidence="2" type="ORF">GCM10008917_02690</name>
</gene>
<dbReference type="InterPro" id="IPR032576">
    <property type="entry name" value="DUF4921"/>
</dbReference>
<feature type="domain" description="DUF4921" evidence="1">
    <location>
        <begin position="123"/>
        <end position="314"/>
    </location>
</feature>